<comment type="caution">
    <text evidence="4">The sequence shown here is derived from an EMBL/GenBank/DDBJ whole genome shotgun (WGS) entry which is preliminary data.</text>
</comment>
<keyword evidence="3" id="KW-1015">Disulfide bond</keyword>
<evidence type="ECO:0000256" key="2">
    <source>
        <dbReference type="ARBA" id="ARBA00022737"/>
    </source>
</evidence>
<keyword evidence="1" id="KW-0732">Signal</keyword>
<dbReference type="PANTHER" id="PTHR38934:SF6">
    <property type="entry name" value="CHROMOSOME UNDETERMINED SCAFFOLD_176, WHOLE GENOME SHOTGUN SEQUENCE"/>
    <property type="match status" value="1"/>
</dbReference>
<protein>
    <submittedName>
        <fullName evidence="4">Uncharacterized protein</fullName>
    </submittedName>
</protein>
<keyword evidence="5" id="KW-1185">Reference proteome</keyword>
<dbReference type="AlphaFoldDB" id="A0A8S1Q2M9"/>
<dbReference type="Proteomes" id="UP000692954">
    <property type="component" value="Unassembled WGS sequence"/>
</dbReference>
<evidence type="ECO:0000256" key="3">
    <source>
        <dbReference type="ARBA" id="ARBA00023157"/>
    </source>
</evidence>
<evidence type="ECO:0000256" key="1">
    <source>
        <dbReference type="ARBA" id="ARBA00022729"/>
    </source>
</evidence>
<evidence type="ECO:0000313" key="4">
    <source>
        <dbReference type="EMBL" id="CAD8109946.1"/>
    </source>
</evidence>
<evidence type="ECO:0000313" key="5">
    <source>
        <dbReference type="Proteomes" id="UP000692954"/>
    </source>
</evidence>
<organism evidence="4 5">
    <name type="scientific">Paramecium sonneborni</name>
    <dbReference type="NCBI Taxonomy" id="65129"/>
    <lineage>
        <taxon>Eukaryota</taxon>
        <taxon>Sar</taxon>
        <taxon>Alveolata</taxon>
        <taxon>Ciliophora</taxon>
        <taxon>Intramacronucleata</taxon>
        <taxon>Oligohymenophorea</taxon>
        <taxon>Peniculida</taxon>
        <taxon>Parameciidae</taxon>
        <taxon>Paramecium</taxon>
    </lineage>
</organism>
<proteinExistence type="predicted"/>
<gene>
    <name evidence="4" type="ORF">PSON_ATCC_30995.1.T0940210</name>
</gene>
<dbReference type="Pfam" id="PF13948">
    <property type="entry name" value="DUF4215"/>
    <property type="match status" value="1"/>
</dbReference>
<keyword evidence="2" id="KW-0677">Repeat</keyword>
<dbReference type="InterPro" id="IPR011936">
    <property type="entry name" value="Myxo_disulph_rpt"/>
</dbReference>
<dbReference type="EMBL" id="CAJJDN010000094">
    <property type="protein sequence ID" value="CAD8109946.1"/>
    <property type="molecule type" value="Genomic_DNA"/>
</dbReference>
<accession>A0A8S1Q2M9</accession>
<name>A0A8S1Q2M9_9CILI</name>
<dbReference type="PANTHER" id="PTHR38934">
    <property type="entry name" value="HYPHALLY REGULATED CELL WALL PROTEIN 1"/>
    <property type="match status" value="1"/>
</dbReference>
<sequence length="248" mass="28718">MDLWQGIIGVRKLLQMVKQLEQNNVMIKIQMRRRVAFQNRYDFPLFCLSCVNGKCLECNKTQGYGRLDIQNNKCQSVYEDGIKSVEEYCDNGNEISYDECYQFKYSCDFNCINCQSSIYILILALVFVVMEQLLKMNHAIIENYECSSCQIYCQPECLSFQQGQSYSCENQGWEIDLIQGISNSKCGDGIIVGKEQYDDGNEIENDGCYQCEFQCQQLCTKCLSGFCIELIPQVGYYMKIIVYYIVES</sequence>
<dbReference type="NCBIfam" id="TIGR02232">
    <property type="entry name" value="myxo_disulf_rpt"/>
    <property type="match status" value="1"/>
</dbReference>
<reference evidence="4" key="1">
    <citation type="submission" date="2021-01" db="EMBL/GenBank/DDBJ databases">
        <authorList>
            <consortium name="Genoscope - CEA"/>
            <person name="William W."/>
        </authorList>
    </citation>
    <scope>NUCLEOTIDE SEQUENCE</scope>
</reference>